<accession>A0A9D4RT87</accession>
<keyword evidence="1" id="KW-1133">Transmembrane helix</keyword>
<keyword evidence="3" id="KW-1185">Reference proteome</keyword>
<evidence type="ECO:0000256" key="1">
    <source>
        <dbReference type="SAM" id="Phobius"/>
    </source>
</evidence>
<name>A0A9D4RT87_DREPO</name>
<keyword evidence="1" id="KW-0472">Membrane</keyword>
<gene>
    <name evidence="2" type="ORF">DPMN_001815</name>
</gene>
<reference evidence="2" key="2">
    <citation type="submission" date="2020-11" db="EMBL/GenBank/DDBJ databases">
        <authorList>
            <person name="McCartney M.A."/>
            <person name="Auch B."/>
            <person name="Kono T."/>
            <person name="Mallez S."/>
            <person name="Becker A."/>
            <person name="Gohl D.M."/>
            <person name="Silverstein K.A.T."/>
            <person name="Koren S."/>
            <person name="Bechman K.B."/>
            <person name="Herman A."/>
            <person name="Abrahante J.E."/>
            <person name="Garbe J."/>
        </authorList>
    </citation>
    <scope>NUCLEOTIDE SEQUENCE</scope>
    <source>
        <strain evidence="2">Duluth1</strain>
        <tissue evidence="2">Whole animal</tissue>
    </source>
</reference>
<proteinExistence type="predicted"/>
<keyword evidence="1" id="KW-0812">Transmembrane</keyword>
<organism evidence="2 3">
    <name type="scientific">Dreissena polymorpha</name>
    <name type="common">Zebra mussel</name>
    <name type="synonym">Mytilus polymorpha</name>
    <dbReference type="NCBI Taxonomy" id="45954"/>
    <lineage>
        <taxon>Eukaryota</taxon>
        <taxon>Metazoa</taxon>
        <taxon>Spiralia</taxon>
        <taxon>Lophotrochozoa</taxon>
        <taxon>Mollusca</taxon>
        <taxon>Bivalvia</taxon>
        <taxon>Autobranchia</taxon>
        <taxon>Heteroconchia</taxon>
        <taxon>Euheterodonta</taxon>
        <taxon>Imparidentia</taxon>
        <taxon>Neoheterodontei</taxon>
        <taxon>Myida</taxon>
        <taxon>Dreissenoidea</taxon>
        <taxon>Dreissenidae</taxon>
        <taxon>Dreissena</taxon>
    </lineage>
</organism>
<protein>
    <submittedName>
        <fullName evidence="2">Uncharacterized protein</fullName>
    </submittedName>
</protein>
<sequence>MEKCGICAYYMLVFIWVCSLIISTDASVGINITYLNDNHVCPSSRARWQDFTVYLETKPRLCMIQVTFNARYKREPIYTNTWWGQTVDYVYTTVYDPEVTFMDAYNPGSSRSLQRTVAPF</sequence>
<dbReference type="EMBL" id="JAIWYP010000001">
    <property type="protein sequence ID" value="KAH3877935.1"/>
    <property type="molecule type" value="Genomic_DNA"/>
</dbReference>
<reference evidence="2" key="1">
    <citation type="journal article" date="2019" name="bioRxiv">
        <title>The Genome of the Zebra Mussel, Dreissena polymorpha: A Resource for Invasive Species Research.</title>
        <authorList>
            <person name="McCartney M.A."/>
            <person name="Auch B."/>
            <person name="Kono T."/>
            <person name="Mallez S."/>
            <person name="Zhang Y."/>
            <person name="Obille A."/>
            <person name="Becker A."/>
            <person name="Abrahante J.E."/>
            <person name="Garbe J."/>
            <person name="Badalamenti J.P."/>
            <person name="Herman A."/>
            <person name="Mangelson H."/>
            <person name="Liachko I."/>
            <person name="Sullivan S."/>
            <person name="Sone E.D."/>
            <person name="Koren S."/>
            <person name="Silverstein K.A.T."/>
            <person name="Beckman K.B."/>
            <person name="Gohl D.M."/>
        </authorList>
    </citation>
    <scope>NUCLEOTIDE SEQUENCE</scope>
    <source>
        <strain evidence="2">Duluth1</strain>
        <tissue evidence="2">Whole animal</tissue>
    </source>
</reference>
<dbReference type="Proteomes" id="UP000828390">
    <property type="component" value="Unassembled WGS sequence"/>
</dbReference>
<evidence type="ECO:0000313" key="3">
    <source>
        <dbReference type="Proteomes" id="UP000828390"/>
    </source>
</evidence>
<dbReference type="AlphaFoldDB" id="A0A9D4RT87"/>
<evidence type="ECO:0000313" key="2">
    <source>
        <dbReference type="EMBL" id="KAH3877935.1"/>
    </source>
</evidence>
<feature type="transmembrane region" description="Helical" evidence="1">
    <location>
        <begin position="7"/>
        <end position="35"/>
    </location>
</feature>
<comment type="caution">
    <text evidence="2">The sequence shown here is derived from an EMBL/GenBank/DDBJ whole genome shotgun (WGS) entry which is preliminary data.</text>
</comment>